<accession>A0A9D2TNT1</accession>
<evidence type="ECO:0000256" key="2">
    <source>
        <dbReference type="ARBA" id="ARBA00005254"/>
    </source>
</evidence>
<comment type="similarity">
    <text evidence="2 6">Belongs to the enoyl-CoA hydratase/isomerase family.</text>
</comment>
<dbReference type="EMBL" id="DWVP01000014">
    <property type="protein sequence ID" value="HJC85152.1"/>
    <property type="molecule type" value="Genomic_DNA"/>
</dbReference>
<dbReference type="Gene3D" id="1.10.12.10">
    <property type="entry name" value="Lyase 2-enoyl-coa Hydratase, Chain A, domain 2"/>
    <property type="match status" value="1"/>
</dbReference>
<evidence type="ECO:0000313" key="8">
    <source>
        <dbReference type="Proteomes" id="UP000823858"/>
    </source>
</evidence>
<evidence type="ECO:0000256" key="6">
    <source>
        <dbReference type="RuleBase" id="RU003707"/>
    </source>
</evidence>
<dbReference type="InterPro" id="IPR018376">
    <property type="entry name" value="Enoyl-CoA_hyd/isom_CS"/>
</dbReference>
<dbReference type="InterPro" id="IPR001753">
    <property type="entry name" value="Enoyl-CoA_hydra/iso"/>
</dbReference>
<comment type="catalytic activity">
    <reaction evidence="4">
        <text>a (3S)-3-hydroxyacyl-CoA = a (2E)-enoyl-CoA + H2O</text>
        <dbReference type="Rhea" id="RHEA:16105"/>
        <dbReference type="ChEBI" id="CHEBI:15377"/>
        <dbReference type="ChEBI" id="CHEBI:57318"/>
        <dbReference type="ChEBI" id="CHEBI:58856"/>
        <dbReference type="EC" id="4.2.1.17"/>
    </reaction>
</comment>
<dbReference type="Gene3D" id="3.90.226.10">
    <property type="entry name" value="2-enoyl-CoA Hydratase, Chain A, domain 1"/>
    <property type="match status" value="1"/>
</dbReference>
<comment type="caution">
    <text evidence="7">The sequence shown here is derived from an EMBL/GenBank/DDBJ whole genome shotgun (WGS) entry which is preliminary data.</text>
</comment>
<dbReference type="InterPro" id="IPR029045">
    <property type="entry name" value="ClpP/crotonase-like_dom_sf"/>
</dbReference>
<evidence type="ECO:0000256" key="5">
    <source>
        <dbReference type="ARBA" id="ARBA00023717"/>
    </source>
</evidence>
<dbReference type="Pfam" id="PF00378">
    <property type="entry name" value="ECH_1"/>
    <property type="match status" value="1"/>
</dbReference>
<sequence>MSLVDTHTDQGVRTITINRPDAYNSLNRDLRLALIDAFTAAATDSAAGGEVRVVVVAASGKAFCSGQDLKEQLTDAKEGTGSDKVTAEYNPMMAALLSIPVPVIAAIQGPAAGAGWGITMACDFRVMASTASLKGAFSGVGLATDSGLSRSLTDAVGQAKALELLLLDEKIPAADAAALGIVTSVVEPDELDGAVAALAARFAGGPTASYREIKALVRDAEAVNTRADEEGDAQLRLFRTADHVEAMAAFLEKRAPQFRGE</sequence>
<evidence type="ECO:0000313" key="7">
    <source>
        <dbReference type="EMBL" id="HJC85152.1"/>
    </source>
</evidence>
<dbReference type="SUPFAM" id="SSF52096">
    <property type="entry name" value="ClpP/crotonase"/>
    <property type="match status" value="1"/>
</dbReference>
<evidence type="ECO:0000256" key="4">
    <source>
        <dbReference type="ARBA" id="ARBA00023709"/>
    </source>
</evidence>
<name>A0A9D2TNT1_9CORY</name>
<keyword evidence="3" id="KW-0443">Lipid metabolism</keyword>
<evidence type="ECO:0000256" key="3">
    <source>
        <dbReference type="ARBA" id="ARBA00022832"/>
    </source>
</evidence>
<reference evidence="7" key="1">
    <citation type="journal article" date="2021" name="PeerJ">
        <title>Extensive microbial diversity within the chicken gut microbiome revealed by metagenomics and culture.</title>
        <authorList>
            <person name="Gilroy R."/>
            <person name="Ravi A."/>
            <person name="Getino M."/>
            <person name="Pursley I."/>
            <person name="Horton D.L."/>
            <person name="Alikhan N.F."/>
            <person name="Baker D."/>
            <person name="Gharbi K."/>
            <person name="Hall N."/>
            <person name="Watson M."/>
            <person name="Adriaenssens E.M."/>
            <person name="Foster-Nyarko E."/>
            <person name="Jarju S."/>
            <person name="Secka A."/>
            <person name="Antonio M."/>
            <person name="Oren A."/>
            <person name="Chaudhuri R.R."/>
            <person name="La Ragione R."/>
            <person name="Hildebrand F."/>
            <person name="Pallen M.J."/>
        </authorList>
    </citation>
    <scope>NUCLEOTIDE SEQUENCE</scope>
    <source>
        <strain evidence="7">ChiHjej13B12-4958</strain>
    </source>
</reference>
<evidence type="ECO:0000256" key="1">
    <source>
        <dbReference type="ARBA" id="ARBA00002994"/>
    </source>
</evidence>
<dbReference type="GO" id="GO:0004300">
    <property type="term" value="F:enoyl-CoA hydratase activity"/>
    <property type="evidence" value="ECO:0007669"/>
    <property type="project" value="UniProtKB-EC"/>
</dbReference>
<protein>
    <submittedName>
        <fullName evidence="7">Enoyl-CoA hydratase/isomerase family protein</fullName>
    </submittedName>
</protein>
<dbReference type="PROSITE" id="PS00166">
    <property type="entry name" value="ENOYL_COA_HYDRATASE"/>
    <property type="match status" value="1"/>
</dbReference>
<keyword evidence="3" id="KW-0276">Fatty acid metabolism</keyword>
<dbReference type="AlphaFoldDB" id="A0A9D2TNT1"/>
<dbReference type="PANTHER" id="PTHR43459">
    <property type="entry name" value="ENOYL-COA HYDRATASE"/>
    <property type="match status" value="1"/>
</dbReference>
<dbReference type="CDD" id="cd06558">
    <property type="entry name" value="crotonase-like"/>
    <property type="match status" value="1"/>
</dbReference>
<reference evidence="7" key="2">
    <citation type="submission" date="2021-04" db="EMBL/GenBank/DDBJ databases">
        <authorList>
            <person name="Gilroy R."/>
        </authorList>
    </citation>
    <scope>NUCLEOTIDE SEQUENCE</scope>
    <source>
        <strain evidence="7">ChiHjej13B12-4958</strain>
    </source>
</reference>
<comment type="function">
    <text evidence="1">Could possibly oxidize fatty acids using specific components.</text>
</comment>
<dbReference type="Proteomes" id="UP000823858">
    <property type="component" value="Unassembled WGS sequence"/>
</dbReference>
<proteinExistence type="inferred from homology"/>
<organism evidence="7 8">
    <name type="scientific">Candidatus Corynebacterium faecigallinarum</name>
    <dbReference type="NCBI Taxonomy" id="2838528"/>
    <lineage>
        <taxon>Bacteria</taxon>
        <taxon>Bacillati</taxon>
        <taxon>Actinomycetota</taxon>
        <taxon>Actinomycetes</taxon>
        <taxon>Mycobacteriales</taxon>
        <taxon>Corynebacteriaceae</taxon>
        <taxon>Corynebacterium</taxon>
    </lineage>
</organism>
<dbReference type="InterPro" id="IPR014748">
    <property type="entry name" value="Enoyl-CoA_hydra_C"/>
</dbReference>
<gene>
    <name evidence="7" type="ORF">H9751_06365</name>
</gene>
<dbReference type="PANTHER" id="PTHR43459:SF1">
    <property type="entry name" value="EG:BACN32G11.4 PROTEIN"/>
    <property type="match status" value="1"/>
</dbReference>
<comment type="catalytic activity">
    <reaction evidence="5">
        <text>a 4-saturated-(3S)-3-hydroxyacyl-CoA = a (3E)-enoyl-CoA + H2O</text>
        <dbReference type="Rhea" id="RHEA:20724"/>
        <dbReference type="ChEBI" id="CHEBI:15377"/>
        <dbReference type="ChEBI" id="CHEBI:58521"/>
        <dbReference type="ChEBI" id="CHEBI:137480"/>
        <dbReference type="EC" id="4.2.1.17"/>
    </reaction>
</comment>
<dbReference type="GO" id="GO:0006631">
    <property type="term" value="P:fatty acid metabolic process"/>
    <property type="evidence" value="ECO:0007669"/>
    <property type="project" value="UniProtKB-KW"/>
</dbReference>